<dbReference type="Proteomes" id="UP000600101">
    <property type="component" value="Unassembled WGS sequence"/>
</dbReference>
<dbReference type="InterPro" id="IPR000835">
    <property type="entry name" value="HTH_MarR-typ"/>
</dbReference>
<evidence type="ECO:0000313" key="2">
    <source>
        <dbReference type="EMBL" id="MBC4017144.1"/>
    </source>
</evidence>
<evidence type="ECO:0000313" key="3">
    <source>
        <dbReference type="Proteomes" id="UP000600101"/>
    </source>
</evidence>
<organism evidence="2 3">
    <name type="scientific">Siccirubricoccus deserti</name>
    <dbReference type="NCBI Taxonomy" id="2013562"/>
    <lineage>
        <taxon>Bacteria</taxon>
        <taxon>Pseudomonadati</taxon>
        <taxon>Pseudomonadota</taxon>
        <taxon>Alphaproteobacteria</taxon>
        <taxon>Acetobacterales</taxon>
        <taxon>Roseomonadaceae</taxon>
        <taxon>Siccirubricoccus</taxon>
    </lineage>
</organism>
<gene>
    <name evidence="2" type="ORF">H7965_17670</name>
</gene>
<dbReference type="PROSITE" id="PS50995">
    <property type="entry name" value="HTH_MARR_2"/>
    <property type="match status" value="1"/>
</dbReference>
<protein>
    <submittedName>
        <fullName evidence="2">Winged helix-turn-helix transcriptional regulator</fullName>
    </submittedName>
</protein>
<proteinExistence type="predicted"/>
<dbReference type="EMBL" id="JACOMF010000023">
    <property type="protein sequence ID" value="MBC4017144.1"/>
    <property type="molecule type" value="Genomic_DNA"/>
</dbReference>
<comment type="caution">
    <text evidence="2">The sequence shown here is derived from an EMBL/GenBank/DDBJ whole genome shotgun (WGS) entry which is preliminary data.</text>
</comment>
<sequence>MSASKKSRPRQRGAGVEGSPPFVGALLRLCWRRVRDRMHEAVRVAGFTDLQDPHLSVFSYPLPDGVRPSALAHRIGMSRQATNYLITQMEALGYLERRATEGGGERRLVHLTERGWQVGEVIFACLRDLQAEWAEAIGPERFDDFMDVLRRLAADEQQVLSSQ</sequence>
<reference evidence="2" key="1">
    <citation type="submission" date="2020-08" db="EMBL/GenBank/DDBJ databases">
        <authorList>
            <person name="Hu Y."/>
            <person name="Nguyen S.V."/>
            <person name="Li F."/>
            <person name="Fanning S."/>
        </authorList>
    </citation>
    <scope>NUCLEOTIDE SEQUENCE</scope>
    <source>
        <strain evidence="2">SYSU D8009</strain>
    </source>
</reference>
<accession>A0A9X0QZX8</accession>
<dbReference type="Gene3D" id="1.10.10.10">
    <property type="entry name" value="Winged helix-like DNA-binding domain superfamily/Winged helix DNA-binding domain"/>
    <property type="match status" value="1"/>
</dbReference>
<feature type="domain" description="HTH marR-type" evidence="1">
    <location>
        <begin position="20"/>
        <end position="154"/>
    </location>
</feature>
<keyword evidence="3" id="KW-1185">Reference proteome</keyword>
<dbReference type="InterPro" id="IPR036390">
    <property type="entry name" value="WH_DNA-bd_sf"/>
</dbReference>
<dbReference type="AlphaFoldDB" id="A0A9X0QZX8"/>
<dbReference type="SUPFAM" id="SSF46785">
    <property type="entry name" value="Winged helix' DNA-binding domain"/>
    <property type="match status" value="1"/>
</dbReference>
<dbReference type="GO" id="GO:0003700">
    <property type="term" value="F:DNA-binding transcription factor activity"/>
    <property type="evidence" value="ECO:0007669"/>
    <property type="project" value="InterPro"/>
</dbReference>
<dbReference type="Pfam" id="PF12802">
    <property type="entry name" value="MarR_2"/>
    <property type="match status" value="1"/>
</dbReference>
<dbReference type="InterPro" id="IPR036388">
    <property type="entry name" value="WH-like_DNA-bd_sf"/>
</dbReference>
<evidence type="ECO:0000259" key="1">
    <source>
        <dbReference type="PROSITE" id="PS50995"/>
    </source>
</evidence>
<name>A0A9X0QZX8_9PROT</name>